<evidence type="ECO:0000313" key="9">
    <source>
        <dbReference type="EMBL" id="KAJ5592715.1"/>
    </source>
</evidence>
<comment type="similarity">
    <text evidence="3">Belongs to the NOP16 family.</text>
</comment>
<comment type="caution">
    <text evidence="9">The sequence shown here is derived from an EMBL/GenBank/DDBJ whole genome shotgun (WGS) entry which is preliminary data.</text>
</comment>
<feature type="region of interest" description="Disordered" evidence="8">
    <location>
        <begin position="225"/>
        <end position="244"/>
    </location>
</feature>
<reference evidence="9" key="2">
    <citation type="submission" date="2023-01" db="EMBL/GenBank/DDBJ databases">
        <authorList>
            <person name="Petersen C."/>
        </authorList>
    </citation>
    <scope>NUCLEOTIDE SEQUENCE</scope>
    <source>
        <strain evidence="9">IBT 12815</strain>
    </source>
</reference>
<keyword evidence="6" id="KW-0539">Nucleus</keyword>
<feature type="non-terminal residue" evidence="9">
    <location>
        <position position="1"/>
    </location>
</feature>
<dbReference type="GO" id="GO:1990904">
    <property type="term" value="C:ribonucleoprotein complex"/>
    <property type="evidence" value="ECO:0007669"/>
    <property type="project" value="UniProtKB-KW"/>
</dbReference>
<feature type="compositionally biased region" description="Basic and acidic residues" evidence="8">
    <location>
        <begin position="123"/>
        <end position="135"/>
    </location>
</feature>
<gene>
    <name evidence="9" type="ORF">N7537_009619</name>
</gene>
<dbReference type="GO" id="GO:0005730">
    <property type="term" value="C:nucleolus"/>
    <property type="evidence" value="ECO:0007669"/>
    <property type="project" value="UniProtKB-SubCell"/>
</dbReference>
<organism evidence="9 10">
    <name type="scientific">Penicillium hordei</name>
    <dbReference type="NCBI Taxonomy" id="40994"/>
    <lineage>
        <taxon>Eukaryota</taxon>
        <taxon>Fungi</taxon>
        <taxon>Dikarya</taxon>
        <taxon>Ascomycota</taxon>
        <taxon>Pezizomycotina</taxon>
        <taxon>Eurotiomycetes</taxon>
        <taxon>Eurotiomycetidae</taxon>
        <taxon>Eurotiales</taxon>
        <taxon>Aspergillaceae</taxon>
        <taxon>Penicillium</taxon>
    </lineage>
</organism>
<dbReference type="PANTHER" id="PTHR13243">
    <property type="entry name" value="HSPC111 PROTEIN-RELATED"/>
    <property type="match status" value="1"/>
</dbReference>
<evidence type="ECO:0000256" key="7">
    <source>
        <dbReference type="ARBA" id="ARBA00023274"/>
    </source>
</evidence>
<dbReference type="Proteomes" id="UP001213799">
    <property type="component" value="Unassembled WGS sequence"/>
</dbReference>
<evidence type="ECO:0000256" key="8">
    <source>
        <dbReference type="SAM" id="MobiDB-lite"/>
    </source>
</evidence>
<dbReference type="GeneID" id="81590915"/>
<evidence type="ECO:0000256" key="4">
    <source>
        <dbReference type="ARBA" id="ARBA00011187"/>
    </source>
</evidence>
<comment type="subcellular location">
    <subcellularLocation>
        <location evidence="2">Nucleus</location>
        <location evidence="2">Nucleolus</location>
    </subcellularLocation>
</comment>
<evidence type="ECO:0000256" key="6">
    <source>
        <dbReference type="ARBA" id="ARBA00023242"/>
    </source>
</evidence>
<accession>A0AAD6DT60</accession>
<evidence type="ECO:0000256" key="5">
    <source>
        <dbReference type="ARBA" id="ARBA00015522"/>
    </source>
</evidence>
<evidence type="ECO:0000256" key="2">
    <source>
        <dbReference type="ARBA" id="ARBA00004604"/>
    </source>
</evidence>
<dbReference type="AlphaFoldDB" id="A0AAD6DT60"/>
<proteinExistence type="inferred from homology"/>
<dbReference type="PANTHER" id="PTHR13243:SF1">
    <property type="entry name" value="NUCLEOLAR PROTEIN 16"/>
    <property type="match status" value="1"/>
</dbReference>
<evidence type="ECO:0000313" key="10">
    <source>
        <dbReference type="Proteomes" id="UP001213799"/>
    </source>
</evidence>
<evidence type="ECO:0000256" key="1">
    <source>
        <dbReference type="ARBA" id="ARBA00002889"/>
    </source>
</evidence>
<dbReference type="Pfam" id="PF09420">
    <property type="entry name" value="Nop16"/>
    <property type="match status" value="1"/>
</dbReference>
<keyword evidence="10" id="KW-1185">Reference proteome</keyword>
<dbReference type="EMBL" id="JAQJAE010000005">
    <property type="protein sequence ID" value="KAJ5592715.1"/>
    <property type="molecule type" value="Genomic_DNA"/>
</dbReference>
<comment type="function">
    <text evidence="1">Involved in the biogenesis of the 60S ribosomal subunit.</text>
</comment>
<reference evidence="9" key="1">
    <citation type="journal article" date="2023" name="IMA Fungus">
        <title>Comparative genomic study of the Penicillium genus elucidates a diverse pangenome and 15 lateral gene transfer events.</title>
        <authorList>
            <person name="Petersen C."/>
            <person name="Sorensen T."/>
            <person name="Nielsen M.R."/>
            <person name="Sondergaard T.E."/>
            <person name="Sorensen J.L."/>
            <person name="Fitzpatrick D.A."/>
            <person name="Frisvad J.C."/>
            <person name="Nielsen K.L."/>
        </authorList>
    </citation>
    <scope>NUCLEOTIDE SEQUENCE</scope>
    <source>
        <strain evidence="9">IBT 12815</strain>
    </source>
</reference>
<evidence type="ECO:0000256" key="3">
    <source>
        <dbReference type="ARBA" id="ARBA00008479"/>
    </source>
</evidence>
<dbReference type="GO" id="GO:0042273">
    <property type="term" value="P:ribosomal large subunit biogenesis"/>
    <property type="evidence" value="ECO:0007669"/>
    <property type="project" value="TreeGrafter"/>
</dbReference>
<protein>
    <recommendedName>
        <fullName evidence="5">Nucleolar protein 16</fullName>
    </recommendedName>
</protein>
<dbReference type="RefSeq" id="XP_056749341.1">
    <property type="nucleotide sequence ID" value="XM_056900673.1"/>
</dbReference>
<feature type="region of interest" description="Disordered" evidence="8">
    <location>
        <begin position="119"/>
        <end position="139"/>
    </location>
</feature>
<feature type="region of interest" description="Disordered" evidence="8">
    <location>
        <begin position="269"/>
        <end position="289"/>
    </location>
</feature>
<dbReference type="InterPro" id="IPR019002">
    <property type="entry name" value="Ribosome_biogenesis_Nop16"/>
</dbReference>
<keyword evidence="7" id="KW-0687">Ribonucleoprotein</keyword>
<comment type="subunit">
    <text evidence="4">Component of the pre-66S ribosomal particle.</text>
</comment>
<feature type="compositionally biased region" description="Basic residues" evidence="8">
    <location>
        <begin position="280"/>
        <end position="289"/>
    </location>
</feature>
<name>A0AAD6DT60_9EURO</name>
<sequence>LTEVQLTAIVVYRGTLSKHAKTCKLRKKSFDNAFYYRRLQQRRTNLTSTLTSQFTMGKVLQKKKARSGRSTARAKDSRLKSGHKKINVLGNQIIADNWDRDLTLTQNYQRLGLMHKLNAPSGGRERLPANKDQYPDNKNSLHIRGSAKAAAAKLDLGETRVERDPKTGKILRVIHDDEDNIEVAGLQRSRHNPLNDPLNDVLGGNGDSNPLADSVIVQQLERQADQEGKTVRAKKPRYQSTREGEWAQRLVEKHGDNFTAMTRDRKLNPMQQSEGDLRRRINKWKKSQS</sequence>